<evidence type="ECO:0000256" key="2">
    <source>
        <dbReference type="ARBA" id="ARBA00023242"/>
    </source>
</evidence>
<evidence type="ECO:0000256" key="3">
    <source>
        <dbReference type="SAM" id="MobiDB-lite"/>
    </source>
</evidence>
<proteinExistence type="predicted"/>
<dbReference type="GO" id="GO:0008270">
    <property type="term" value="F:zinc ion binding"/>
    <property type="evidence" value="ECO:0007669"/>
    <property type="project" value="InterPro"/>
</dbReference>
<dbReference type="Pfam" id="PF04082">
    <property type="entry name" value="Fungal_trans"/>
    <property type="match status" value="1"/>
</dbReference>
<dbReference type="SMART" id="SM00906">
    <property type="entry name" value="Fungal_trans"/>
    <property type="match status" value="1"/>
</dbReference>
<keyword evidence="2" id="KW-0539">Nucleus</keyword>
<evidence type="ECO:0000313" key="5">
    <source>
        <dbReference type="EMBL" id="KAF2690101.1"/>
    </source>
</evidence>
<protein>
    <recommendedName>
        <fullName evidence="4">Xylanolytic transcriptional activator regulatory domain-containing protein</fullName>
    </recommendedName>
</protein>
<dbReference type="PANTHER" id="PTHR31001">
    <property type="entry name" value="UNCHARACTERIZED TRANSCRIPTIONAL REGULATORY PROTEIN"/>
    <property type="match status" value="1"/>
</dbReference>
<evidence type="ECO:0000259" key="4">
    <source>
        <dbReference type="SMART" id="SM00906"/>
    </source>
</evidence>
<dbReference type="OrthoDB" id="4934715at2759"/>
<dbReference type="GO" id="GO:0005634">
    <property type="term" value="C:nucleus"/>
    <property type="evidence" value="ECO:0007669"/>
    <property type="project" value="UniProtKB-SubCell"/>
</dbReference>
<dbReference type="InterPro" id="IPR050613">
    <property type="entry name" value="Sec_Metabolite_Reg"/>
</dbReference>
<dbReference type="Proteomes" id="UP000799291">
    <property type="component" value="Unassembled WGS sequence"/>
</dbReference>
<dbReference type="GO" id="GO:0003677">
    <property type="term" value="F:DNA binding"/>
    <property type="evidence" value="ECO:0007669"/>
    <property type="project" value="InterPro"/>
</dbReference>
<feature type="region of interest" description="Disordered" evidence="3">
    <location>
        <begin position="139"/>
        <end position="167"/>
    </location>
</feature>
<dbReference type="GO" id="GO:0006351">
    <property type="term" value="P:DNA-templated transcription"/>
    <property type="evidence" value="ECO:0007669"/>
    <property type="project" value="InterPro"/>
</dbReference>
<gene>
    <name evidence="5" type="ORF">K458DRAFT_98772</name>
</gene>
<dbReference type="CDD" id="cd12148">
    <property type="entry name" value="fungal_TF_MHR"/>
    <property type="match status" value="1"/>
</dbReference>
<dbReference type="AlphaFoldDB" id="A0A6G1JIN5"/>
<comment type="subcellular location">
    <subcellularLocation>
        <location evidence="1">Nucleus</location>
    </subcellularLocation>
</comment>
<reference evidence="5" key="1">
    <citation type="journal article" date="2020" name="Stud. Mycol.">
        <title>101 Dothideomycetes genomes: a test case for predicting lifestyles and emergence of pathogens.</title>
        <authorList>
            <person name="Haridas S."/>
            <person name="Albert R."/>
            <person name="Binder M."/>
            <person name="Bloem J."/>
            <person name="Labutti K."/>
            <person name="Salamov A."/>
            <person name="Andreopoulos B."/>
            <person name="Baker S."/>
            <person name="Barry K."/>
            <person name="Bills G."/>
            <person name="Bluhm B."/>
            <person name="Cannon C."/>
            <person name="Castanera R."/>
            <person name="Culley D."/>
            <person name="Daum C."/>
            <person name="Ezra D."/>
            <person name="Gonzalez J."/>
            <person name="Henrissat B."/>
            <person name="Kuo A."/>
            <person name="Liang C."/>
            <person name="Lipzen A."/>
            <person name="Lutzoni F."/>
            <person name="Magnuson J."/>
            <person name="Mondo S."/>
            <person name="Nolan M."/>
            <person name="Ohm R."/>
            <person name="Pangilinan J."/>
            <person name="Park H.-J."/>
            <person name="Ramirez L."/>
            <person name="Alfaro M."/>
            <person name="Sun H."/>
            <person name="Tritt A."/>
            <person name="Yoshinaga Y."/>
            <person name="Zwiers L.-H."/>
            <person name="Turgeon B."/>
            <person name="Goodwin S."/>
            <person name="Spatafora J."/>
            <person name="Crous P."/>
            <person name="Grigoriev I."/>
        </authorList>
    </citation>
    <scope>NUCLEOTIDE SEQUENCE</scope>
    <source>
        <strain evidence="5">CBS 122367</strain>
    </source>
</reference>
<sequence length="464" mass="51653">MICLSAQLQASLDPPNSAHAQSGRPLHAAEGIADAYRTKATQCLILGHYTKGGPYALETLILYFLTECFNLKDMEIGIWVLVGTIVQIAIHMGYHRDAKHFPNISPFAGEMRRRVWAMIVQLDFGVSTQLGLPRLIKESQTDTAEPRNLGDSDFDESTTELPQSRPETEATPLLYVLAKLRLLAVGAKVADVATEPRAHSYMDVLELDRQIKEARDALPSSLKWNGLGMSLNVSSQIIVQRIWLEVSVHQLTIVLHKKFLDPSRLHQHYRSSRTACLNAAMKILDLQRLVDEEIQTDGLLYQVRWRVSSAFSNDFLLATSILCYCLQTHTEKQERPLASPGDADIEPVELDNIRLVLKTSQSIWSHQCADSKEAQKAVIAIQYVLDNAGARVEPPITDEVFPRSGPTAAVSYFPDFTSSYDDFLSLELEPGSQAAAWPTFASNLNGDAVQWTRASGFQQMDLSS</sequence>
<feature type="domain" description="Xylanolytic transcriptional activator regulatory" evidence="4">
    <location>
        <begin position="78"/>
        <end position="152"/>
    </location>
</feature>
<accession>A0A6G1JIN5</accession>
<feature type="compositionally biased region" description="Basic and acidic residues" evidence="3">
    <location>
        <begin position="139"/>
        <end position="150"/>
    </location>
</feature>
<evidence type="ECO:0000313" key="6">
    <source>
        <dbReference type="Proteomes" id="UP000799291"/>
    </source>
</evidence>
<dbReference type="EMBL" id="MU005571">
    <property type="protein sequence ID" value="KAF2690101.1"/>
    <property type="molecule type" value="Genomic_DNA"/>
</dbReference>
<organism evidence="5 6">
    <name type="scientific">Lentithecium fluviatile CBS 122367</name>
    <dbReference type="NCBI Taxonomy" id="1168545"/>
    <lineage>
        <taxon>Eukaryota</taxon>
        <taxon>Fungi</taxon>
        <taxon>Dikarya</taxon>
        <taxon>Ascomycota</taxon>
        <taxon>Pezizomycotina</taxon>
        <taxon>Dothideomycetes</taxon>
        <taxon>Pleosporomycetidae</taxon>
        <taxon>Pleosporales</taxon>
        <taxon>Massarineae</taxon>
        <taxon>Lentitheciaceae</taxon>
        <taxon>Lentithecium</taxon>
    </lineage>
</organism>
<dbReference type="InterPro" id="IPR007219">
    <property type="entry name" value="XnlR_reg_dom"/>
</dbReference>
<keyword evidence="6" id="KW-1185">Reference proteome</keyword>
<name>A0A6G1JIN5_9PLEO</name>
<dbReference type="PANTHER" id="PTHR31001:SF74">
    <property type="entry name" value="ZN(II)2CYS6 TRANSCRIPTION FACTOR (EUROFUNG)"/>
    <property type="match status" value="1"/>
</dbReference>
<evidence type="ECO:0000256" key="1">
    <source>
        <dbReference type="ARBA" id="ARBA00004123"/>
    </source>
</evidence>